<evidence type="ECO:0000256" key="3">
    <source>
        <dbReference type="ARBA" id="ARBA00022989"/>
    </source>
</evidence>
<comment type="subcellular location">
    <subcellularLocation>
        <location evidence="1">Membrane</location>
        <topology evidence="1">Multi-pass membrane protein</topology>
    </subcellularLocation>
</comment>
<evidence type="ECO:0000313" key="7">
    <source>
        <dbReference type="Proteomes" id="UP001056012"/>
    </source>
</evidence>
<feature type="transmembrane region" description="Helical" evidence="5">
    <location>
        <begin position="401"/>
        <end position="422"/>
    </location>
</feature>
<evidence type="ECO:0008006" key="8">
    <source>
        <dbReference type="Google" id="ProtNLM"/>
    </source>
</evidence>
<dbReference type="EMBL" id="CP089276">
    <property type="protein sequence ID" value="USP76738.1"/>
    <property type="molecule type" value="Genomic_DNA"/>
</dbReference>
<dbReference type="InterPro" id="IPR011701">
    <property type="entry name" value="MFS"/>
</dbReference>
<evidence type="ECO:0000256" key="2">
    <source>
        <dbReference type="ARBA" id="ARBA00022692"/>
    </source>
</evidence>
<feature type="transmembrane region" description="Helical" evidence="5">
    <location>
        <begin position="239"/>
        <end position="263"/>
    </location>
</feature>
<dbReference type="SUPFAM" id="SSF103473">
    <property type="entry name" value="MFS general substrate transporter"/>
    <property type="match status" value="2"/>
</dbReference>
<feature type="transmembrane region" description="Helical" evidence="5">
    <location>
        <begin position="494"/>
        <end position="518"/>
    </location>
</feature>
<dbReference type="InterPro" id="IPR036259">
    <property type="entry name" value="MFS_trans_sf"/>
</dbReference>
<evidence type="ECO:0000313" key="6">
    <source>
        <dbReference type="EMBL" id="USP76738.1"/>
    </source>
</evidence>
<dbReference type="GO" id="GO:0005886">
    <property type="term" value="C:plasma membrane"/>
    <property type="evidence" value="ECO:0007669"/>
    <property type="project" value="TreeGrafter"/>
</dbReference>
<feature type="transmembrane region" description="Helical" evidence="5">
    <location>
        <begin position="454"/>
        <end position="473"/>
    </location>
</feature>
<keyword evidence="7" id="KW-1185">Reference proteome</keyword>
<proteinExistence type="predicted"/>
<dbReference type="GO" id="GO:0022857">
    <property type="term" value="F:transmembrane transporter activity"/>
    <property type="evidence" value="ECO:0007669"/>
    <property type="project" value="InterPro"/>
</dbReference>
<feature type="transmembrane region" description="Helical" evidence="5">
    <location>
        <begin position="151"/>
        <end position="168"/>
    </location>
</feature>
<dbReference type="VEuPathDB" id="FungiDB:yc1106_04012"/>
<dbReference type="OrthoDB" id="4078873at2759"/>
<feature type="transmembrane region" description="Helical" evidence="5">
    <location>
        <begin position="568"/>
        <end position="587"/>
    </location>
</feature>
<feature type="transmembrane region" description="Helical" evidence="5">
    <location>
        <begin position="363"/>
        <end position="381"/>
    </location>
</feature>
<gene>
    <name evidence="6" type="ORF">yc1106_04012</name>
</gene>
<dbReference type="Proteomes" id="UP001056012">
    <property type="component" value="Chromosome 3"/>
</dbReference>
<keyword evidence="4 5" id="KW-0472">Membrane</keyword>
<sequence length="603" mass="66657">MTSGYAPQIEKLGGSLGRGEQREYIVNGRDVRVSSSSKPSMMGQYGSQMTMEATLNSSRIDAEQPKGPAEMEAVTVVWTKNWLILAYSAIMIISFINSLQQQANFTWKPYVTSTFSKHGLTAMTDLVANIVGGVSKLPLAKFIDVIGRPQGFMLCLVCIVVSLILMATCESVQTFCAAQVLYWTGMNGVDYVFNIFIADTSLMKNRLIWMSFTGLPYVINTFAGPKLGETFLKHGGWRWGYGAFIILTPIFSLTFWGVFWIMGRRAKKLGVLKPEKSGRSWIESIRHWCIEFDVIGLFLVCVGFSLLLLPFPLAAYQKYDFASPMFISMIVIGTLLLAFFTVWERCYARKAFFPFYLMKDRSVIAACLLGANSWIAFYSYRMMYSSYLQVVFRLSVSKAGYITNIFNIVSCTWAIVISFAIKYTDTYKWGALVAVPIQLLMTGMLIYLRTPGSSIAALVVIEVLGAMASAMIYNVEQVAIMVAVPHQEVAVSIALLNVITALGGAIGQAISATIWAQVVPHRIAKYLPKASPAEVARLYGDITAQLGAEWGSPEREAIVHAFGDAQKVMVTLGTCALVPCLVWAGMLKNARMSDHKARKGLQA</sequence>
<evidence type="ECO:0000256" key="4">
    <source>
        <dbReference type="ARBA" id="ARBA00023136"/>
    </source>
</evidence>
<keyword evidence="2 5" id="KW-0812">Transmembrane</keyword>
<reference evidence="6" key="1">
    <citation type="submission" date="2021-12" db="EMBL/GenBank/DDBJ databases">
        <title>Curvularia clavata genome.</title>
        <authorList>
            <person name="Cao Y."/>
        </authorList>
    </citation>
    <scope>NUCLEOTIDE SEQUENCE</scope>
    <source>
        <strain evidence="6">Yc1106</strain>
    </source>
</reference>
<name>A0A9Q8Z9H5_CURCL</name>
<protein>
    <recommendedName>
        <fullName evidence="8">Siderophore iron transporter</fullName>
    </recommendedName>
</protein>
<dbReference type="PANTHER" id="PTHR23501">
    <property type="entry name" value="MAJOR FACILITATOR SUPERFAMILY"/>
    <property type="match status" value="1"/>
</dbReference>
<accession>A0A9Q8Z9H5</accession>
<organism evidence="6 7">
    <name type="scientific">Curvularia clavata</name>
    <dbReference type="NCBI Taxonomy" id="95742"/>
    <lineage>
        <taxon>Eukaryota</taxon>
        <taxon>Fungi</taxon>
        <taxon>Dikarya</taxon>
        <taxon>Ascomycota</taxon>
        <taxon>Pezizomycotina</taxon>
        <taxon>Dothideomycetes</taxon>
        <taxon>Pleosporomycetidae</taxon>
        <taxon>Pleosporales</taxon>
        <taxon>Pleosporineae</taxon>
        <taxon>Pleosporaceae</taxon>
        <taxon>Curvularia</taxon>
    </lineage>
</organism>
<dbReference type="AlphaFoldDB" id="A0A9Q8Z9H5"/>
<dbReference type="Pfam" id="PF07690">
    <property type="entry name" value="MFS_1"/>
    <property type="match status" value="1"/>
</dbReference>
<feature type="transmembrane region" description="Helical" evidence="5">
    <location>
        <begin position="294"/>
        <end position="315"/>
    </location>
</feature>
<feature type="transmembrane region" description="Helical" evidence="5">
    <location>
        <begin position="81"/>
        <end position="99"/>
    </location>
</feature>
<feature type="transmembrane region" description="Helical" evidence="5">
    <location>
        <begin position="429"/>
        <end position="448"/>
    </location>
</feature>
<feature type="transmembrane region" description="Helical" evidence="5">
    <location>
        <begin position="207"/>
        <end position="227"/>
    </location>
</feature>
<evidence type="ECO:0000256" key="5">
    <source>
        <dbReference type="SAM" id="Phobius"/>
    </source>
</evidence>
<dbReference type="PANTHER" id="PTHR23501:SF107">
    <property type="entry name" value="TRANSPORTER, PUTATIVE (AFU_ORTHOLOGUE AFUA_7G04730)-RELATED"/>
    <property type="match status" value="1"/>
</dbReference>
<evidence type="ECO:0000256" key="1">
    <source>
        <dbReference type="ARBA" id="ARBA00004141"/>
    </source>
</evidence>
<dbReference type="Gene3D" id="1.20.1250.20">
    <property type="entry name" value="MFS general substrate transporter like domains"/>
    <property type="match status" value="2"/>
</dbReference>
<feature type="transmembrane region" description="Helical" evidence="5">
    <location>
        <begin position="321"/>
        <end position="343"/>
    </location>
</feature>
<keyword evidence="3 5" id="KW-1133">Transmembrane helix</keyword>